<dbReference type="OrthoDB" id="5917548at2759"/>
<reference evidence="1 2" key="1">
    <citation type="submission" date="2014-10" db="EMBL/GenBank/DDBJ databases">
        <title>Draft genome of the hookworm Ancylostoma caninum.</title>
        <authorList>
            <person name="Mitreva M."/>
        </authorList>
    </citation>
    <scope>NUCLEOTIDE SEQUENCE [LARGE SCALE GENOMIC DNA]</scope>
    <source>
        <strain evidence="1 2">Baltimore</strain>
    </source>
</reference>
<gene>
    <name evidence="1" type="ORF">ANCCAN_10572</name>
</gene>
<dbReference type="Proteomes" id="UP000252519">
    <property type="component" value="Unassembled WGS sequence"/>
</dbReference>
<keyword evidence="2" id="KW-1185">Reference proteome</keyword>
<dbReference type="AlphaFoldDB" id="A0A368GGD1"/>
<organism evidence="1 2">
    <name type="scientific">Ancylostoma caninum</name>
    <name type="common">Dog hookworm</name>
    <dbReference type="NCBI Taxonomy" id="29170"/>
    <lineage>
        <taxon>Eukaryota</taxon>
        <taxon>Metazoa</taxon>
        <taxon>Ecdysozoa</taxon>
        <taxon>Nematoda</taxon>
        <taxon>Chromadorea</taxon>
        <taxon>Rhabditida</taxon>
        <taxon>Rhabditina</taxon>
        <taxon>Rhabditomorpha</taxon>
        <taxon>Strongyloidea</taxon>
        <taxon>Ancylostomatidae</taxon>
        <taxon>Ancylostomatinae</taxon>
        <taxon>Ancylostoma</taxon>
    </lineage>
</organism>
<sequence length="39" mass="4546">MNEKDREKILEMIMEVSGARETVDNAMKVSFELCVRSKQ</sequence>
<evidence type="ECO:0000313" key="1">
    <source>
        <dbReference type="EMBL" id="RCN43446.1"/>
    </source>
</evidence>
<dbReference type="EMBL" id="JOJR01000157">
    <property type="protein sequence ID" value="RCN43446.1"/>
    <property type="molecule type" value="Genomic_DNA"/>
</dbReference>
<name>A0A368GGD1_ANCCA</name>
<comment type="caution">
    <text evidence="1">The sequence shown here is derived from an EMBL/GenBank/DDBJ whole genome shotgun (WGS) entry which is preliminary data.</text>
</comment>
<protein>
    <submittedName>
        <fullName evidence="1">Uncharacterized protein</fullName>
    </submittedName>
</protein>
<accession>A0A368GGD1</accession>
<proteinExistence type="predicted"/>
<evidence type="ECO:0000313" key="2">
    <source>
        <dbReference type="Proteomes" id="UP000252519"/>
    </source>
</evidence>